<feature type="transmembrane region" description="Helical" evidence="13">
    <location>
        <begin position="502"/>
        <end position="521"/>
    </location>
</feature>
<evidence type="ECO:0000256" key="8">
    <source>
        <dbReference type="ARBA" id="ARBA00022692"/>
    </source>
</evidence>
<feature type="transmembrane region" description="Helical" evidence="13">
    <location>
        <begin position="432"/>
        <end position="453"/>
    </location>
</feature>
<feature type="transmembrane region" description="Helical" evidence="13">
    <location>
        <begin position="206"/>
        <end position="227"/>
    </location>
</feature>
<feature type="transmembrane region" description="Helical" evidence="13">
    <location>
        <begin position="278"/>
        <end position="295"/>
    </location>
</feature>
<evidence type="ECO:0000256" key="6">
    <source>
        <dbReference type="ARBA" id="ARBA00022676"/>
    </source>
</evidence>
<dbReference type="GO" id="GO:0004376">
    <property type="term" value="F:GPI mannosyltransferase activity"/>
    <property type="evidence" value="ECO:0007669"/>
    <property type="project" value="InterPro"/>
</dbReference>
<dbReference type="STRING" id="401625.A0A0P1BMS5"/>
<dbReference type="InterPro" id="IPR007704">
    <property type="entry name" value="PIG-M"/>
</dbReference>
<feature type="transmembrane region" description="Helical" evidence="13">
    <location>
        <begin position="396"/>
        <end position="420"/>
    </location>
</feature>
<keyword evidence="5 13" id="KW-0337">GPI-anchor biosynthesis</keyword>
<proteinExistence type="inferred from homology"/>
<keyword evidence="15" id="KW-1185">Reference proteome</keyword>
<dbReference type="UniPathway" id="UPA00196"/>
<keyword evidence="11 13" id="KW-0472">Membrane</keyword>
<feature type="transmembrane region" description="Helical" evidence="13">
    <location>
        <begin position="575"/>
        <end position="594"/>
    </location>
</feature>
<dbReference type="Proteomes" id="UP000054845">
    <property type="component" value="Unassembled WGS sequence"/>
</dbReference>
<evidence type="ECO:0000256" key="12">
    <source>
        <dbReference type="ARBA" id="ARBA00025399"/>
    </source>
</evidence>
<evidence type="ECO:0000256" key="10">
    <source>
        <dbReference type="ARBA" id="ARBA00022989"/>
    </source>
</evidence>
<sequence length="648" mass="70567">MKLTQRRVIFLGCGIALRLGLLAWGAYQDAYGEVPYTDIDHSVFVRGARSLFDSCPLESIIAVEPQEDYEDLADPPQAIGRCAQGWLPAVARFILQAQAEFLDPEMSPFPVDTLPYRMLQLSLSLFSLPFRSLAGLGNPYQDETFRYTPLLAVLLAPTQLLPTALAEYGPRLLFVVADLLYTPLLAVLLAPTQLLPTALAEYGPRLLFVVADLLCAVLMWTVLDLSAKRRHALEKFRTTITSTPPPASKEGSTGWVPALWLLNPFPAQIATRGSAESLIGLVVLGFLSSTLYATPAPTLPLPTPQKGALPLTPISEAPSETEAEAEAEMEVVKRRHEVSKEFAEKAAEALAARTTVAAVDAGAPLELSSSSIGLAAFKGVEEPSHTLWGTPLLSPVLLAMAVHLKLYPAIYAVPTLAHLLATGKPHRWAAALRYAVVAGYTFAVTGLMCWLLWGPPYLEASFFYHLTRLDVRHNFSPTFLPAYLGTTSGILSTTQSTSVDTLLGALAGFGPQLVLVIAIGWTLGSRDLAAACAAQTLAFVAFNKVSTSQYYMWFLWFIPIVAPTLKFASPREPWILLAAWVGAQAIWLSQAYLLEFRALDTFVRTWSASLLLLVTHAIILARCLAAWGSHREQLVRDVSPMDAKKKAD</sequence>
<name>A0A0P1BMS5_9BASI</name>
<comment type="function">
    <text evidence="12 13">Mannosyltransferase involved in glycosylphosphatidylinositol-anchor biosynthesis. Transfers the first alpha-1,4-mannose to GlcN-acyl-PI during GPI precursor assembly. Required for cell wall integrity.</text>
</comment>
<evidence type="ECO:0000256" key="3">
    <source>
        <dbReference type="ARBA" id="ARBA00011071"/>
    </source>
</evidence>
<evidence type="ECO:0000256" key="1">
    <source>
        <dbReference type="ARBA" id="ARBA00004477"/>
    </source>
</evidence>
<comment type="subcellular location">
    <subcellularLocation>
        <location evidence="1 13">Endoplasmic reticulum membrane</location>
        <topology evidence="1 13">Multi-pass membrane protein</topology>
    </subcellularLocation>
</comment>
<dbReference type="Pfam" id="PF05007">
    <property type="entry name" value="Mannosyl_trans"/>
    <property type="match status" value="1"/>
</dbReference>
<dbReference type="GO" id="GO:0051751">
    <property type="term" value="F:alpha-1,4-mannosyltransferase activity"/>
    <property type="evidence" value="ECO:0007669"/>
    <property type="project" value="InterPro"/>
</dbReference>
<accession>A0A0P1BMS5</accession>
<keyword evidence="9 13" id="KW-0256">Endoplasmic reticulum</keyword>
<dbReference type="GO" id="GO:1990529">
    <property type="term" value="C:glycosylphosphatidylinositol-mannosyltransferase I complex"/>
    <property type="evidence" value="ECO:0007669"/>
    <property type="project" value="TreeGrafter"/>
</dbReference>
<protein>
    <recommendedName>
        <fullName evidence="4 13">GPI mannosyltransferase 1</fullName>
        <ecNumber evidence="13">2.4.1.-</ecNumber>
    </recommendedName>
    <alternativeName>
        <fullName evidence="13">GPI mannosyltransferase I</fullName>
    </alternativeName>
</protein>
<feature type="transmembrane region" description="Helical" evidence="13">
    <location>
        <begin position="606"/>
        <end position="627"/>
    </location>
</feature>
<keyword evidence="10 13" id="KW-1133">Transmembrane helix</keyword>
<dbReference type="AlphaFoldDB" id="A0A0P1BMS5"/>
<keyword evidence="8 13" id="KW-0812">Transmembrane</keyword>
<evidence type="ECO:0000256" key="7">
    <source>
        <dbReference type="ARBA" id="ARBA00022679"/>
    </source>
</evidence>
<organism evidence="14 15">
    <name type="scientific">Ceraceosorus bombacis</name>
    <dbReference type="NCBI Taxonomy" id="401625"/>
    <lineage>
        <taxon>Eukaryota</taxon>
        <taxon>Fungi</taxon>
        <taxon>Dikarya</taxon>
        <taxon>Basidiomycota</taxon>
        <taxon>Ustilaginomycotina</taxon>
        <taxon>Exobasidiomycetes</taxon>
        <taxon>Ceraceosorales</taxon>
        <taxon>Ceraceosoraceae</taxon>
        <taxon>Ceraceosorus</taxon>
    </lineage>
</organism>
<dbReference type="EMBL" id="CCYA01000265">
    <property type="protein sequence ID" value="CEH17504.1"/>
    <property type="molecule type" value="Genomic_DNA"/>
</dbReference>
<comment type="pathway">
    <text evidence="2 13">Glycolipid biosynthesis; glycosylphosphatidylinositol-anchor biosynthesis.</text>
</comment>
<feature type="transmembrane region" description="Helical" evidence="13">
    <location>
        <begin position="172"/>
        <end position="194"/>
    </location>
</feature>
<dbReference type="PANTHER" id="PTHR12886:SF0">
    <property type="entry name" value="GPI MANNOSYLTRANSFERASE 1"/>
    <property type="match status" value="1"/>
</dbReference>
<dbReference type="GO" id="GO:0006506">
    <property type="term" value="P:GPI anchor biosynthetic process"/>
    <property type="evidence" value="ECO:0007669"/>
    <property type="project" value="UniProtKB-UniPathway"/>
</dbReference>
<evidence type="ECO:0000313" key="14">
    <source>
        <dbReference type="EMBL" id="CEH17504.1"/>
    </source>
</evidence>
<evidence type="ECO:0000256" key="9">
    <source>
        <dbReference type="ARBA" id="ARBA00022824"/>
    </source>
</evidence>
<comment type="similarity">
    <text evidence="3 13">Belongs to the PIGM family.</text>
</comment>
<evidence type="ECO:0000256" key="11">
    <source>
        <dbReference type="ARBA" id="ARBA00023136"/>
    </source>
</evidence>
<evidence type="ECO:0000256" key="13">
    <source>
        <dbReference type="RuleBase" id="RU365064"/>
    </source>
</evidence>
<evidence type="ECO:0000313" key="15">
    <source>
        <dbReference type="Proteomes" id="UP000054845"/>
    </source>
</evidence>
<evidence type="ECO:0000256" key="5">
    <source>
        <dbReference type="ARBA" id="ARBA00022502"/>
    </source>
</evidence>
<keyword evidence="6 13" id="KW-0328">Glycosyltransferase</keyword>
<dbReference type="GO" id="GO:0005789">
    <property type="term" value="C:endoplasmic reticulum membrane"/>
    <property type="evidence" value="ECO:0007669"/>
    <property type="project" value="UniProtKB-SubCell"/>
</dbReference>
<dbReference type="PANTHER" id="PTHR12886">
    <property type="entry name" value="PIG-M MANNOSYLTRANSFERASE"/>
    <property type="match status" value="1"/>
</dbReference>
<keyword evidence="7 13" id="KW-0808">Transferase</keyword>
<evidence type="ECO:0000256" key="4">
    <source>
        <dbReference type="ARBA" id="ARBA00013797"/>
    </source>
</evidence>
<dbReference type="EC" id="2.4.1.-" evidence="13"/>
<evidence type="ECO:0000256" key="2">
    <source>
        <dbReference type="ARBA" id="ARBA00004687"/>
    </source>
</evidence>
<reference evidence="14 15" key="1">
    <citation type="submission" date="2014-09" db="EMBL/GenBank/DDBJ databases">
        <authorList>
            <person name="Magalhaes I.L.F."/>
            <person name="Oliveira U."/>
            <person name="Santos F.R."/>
            <person name="Vidigal T.H.D.A."/>
            <person name="Brescovit A.D."/>
            <person name="Santos A.J."/>
        </authorList>
    </citation>
    <scope>NUCLEOTIDE SEQUENCE [LARGE SCALE GENOMIC DNA]</scope>
</reference>
<dbReference type="OrthoDB" id="1741594at2759"/>